<reference evidence="2 3" key="1">
    <citation type="journal article" date="2023" name="Front. Microbiol.">
        <title>Phylogeography and host specificity of Pasteurellaceae pathogenic to sea-farmed fish in the north-east Atlantic.</title>
        <authorList>
            <person name="Gulla S."/>
            <person name="Colquhoun D.J."/>
            <person name="Olsen A.B."/>
            <person name="Spilsberg B."/>
            <person name="Lagesen K."/>
            <person name="Aakesson C.P."/>
            <person name="Strom S."/>
            <person name="Manji F."/>
            <person name="Birkbeck T.H."/>
            <person name="Nilsen H.K."/>
        </authorList>
    </citation>
    <scope>NUCLEOTIDE SEQUENCE [LARGE SCALE GENOMIC DNA]</scope>
    <source>
        <strain evidence="2 3">NVIB3131</strain>
    </source>
</reference>
<comment type="caution">
    <text evidence="2">The sequence shown here is derived from an EMBL/GenBank/DDBJ whole genome shotgun (WGS) entry which is preliminary data.</text>
</comment>
<dbReference type="AlphaFoldDB" id="A0AAW8CKI9"/>
<keyword evidence="3" id="KW-1185">Reference proteome</keyword>
<evidence type="ECO:0008006" key="4">
    <source>
        <dbReference type="Google" id="ProtNLM"/>
    </source>
</evidence>
<accession>A0AAW8CKI9</accession>
<keyword evidence="1" id="KW-0732">Signal</keyword>
<dbReference type="EMBL" id="JASAXT010000005">
    <property type="protein sequence ID" value="MDP8148293.1"/>
    <property type="molecule type" value="Genomic_DNA"/>
</dbReference>
<feature type="chain" id="PRO_5043342175" description="Integrating conjugative element protein PilL, PFGI-1 class" evidence="1">
    <location>
        <begin position="22"/>
        <end position="146"/>
    </location>
</feature>
<dbReference type="Proteomes" id="UP001226020">
    <property type="component" value="Unassembled WGS sequence"/>
</dbReference>
<proteinExistence type="predicted"/>
<dbReference type="RefSeq" id="WP_306351476.1">
    <property type="nucleotide sequence ID" value="NZ_JASAWV010000005.1"/>
</dbReference>
<name>A0AAW8CKI9_9PAST</name>
<feature type="signal peptide" evidence="1">
    <location>
        <begin position="1"/>
        <end position="21"/>
    </location>
</feature>
<evidence type="ECO:0000313" key="2">
    <source>
        <dbReference type="EMBL" id="MDP8148293.1"/>
    </source>
</evidence>
<organism evidence="2 3">
    <name type="scientific">Phocoenobacter atlanticus subsp. atlanticus</name>
    <dbReference type="NCBI Taxonomy" id="3061285"/>
    <lineage>
        <taxon>Bacteria</taxon>
        <taxon>Pseudomonadati</taxon>
        <taxon>Pseudomonadota</taxon>
        <taxon>Gammaproteobacteria</taxon>
        <taxon>Pasteurellales</taxon>
        <taxon>Pasteurellaceae</taxon>
        <taxon>Phocoenobacter</taxon>
        <taxon>Phocoenobacter atlanticus</taxon>
    </lineage>
</organism>
<protein>
    <recommendedName>
        <fullName evidence="4">Integrating conjugative element protein PilL, PFGI-1 class</fullName>
    </recommendedName>
</protein>
<sequence length="146" mass="16698">MSIKKYLLATIILSFTMGSYANQYYGNGYTIINEHIIEQSDDINVLIYKNITASTVKDGLQQLLDGTGWQLADHPNIDPYISRLYNQKYPNFKRKLNPIPLNKALSYIAGNAWDLVVDPVNKLISFQLKDYYSCSFLSEEKICTSK</sequence>
<evidence type="ECO:0000256" key="1">
    <source>
        <dbReference type="SAM" id="SignalP"/>
    </source>
</evidence>
<evidence type="ECO:0000313" key="3">
    <source>
        <dbReference type="Proteomes" id="UP001226020"/>
    </source>
</evidence>
<gene>
    <name evidence="2" type="ORF">QJU57_04245</name>
</gene>